<dbReference type="EMBL" id="JAFIQS010000011">
    <property type="protein sequence ID" value="KAG5164586.1"/>
    <property type="molecule type" value="Genomic_DNA"/>
</dbReference>
<dbReference type="OrthoDB" id="10627387at2759"/>
<proteinExistence type="predicted"/>
<organism evidence="2">
    <name type="scientific">Psilocybe cubensis</name>
    <name type="common">Psychedelic mushroom</name>
    <name type="synonym">Stropharia cubensis</name>
    <dbReference type="NCBI Taxonomy" id="181762"/>
    <lineage>
        <taxon>Eukaryota</taxon>
        <taxon>Fungi</taxon>
        <taxon>Dikarya</taxon>
        <taxon>Basidiomycota</taxon>
        <taxon>Agaricomycotina</taxon>
        <taxon>Agaricomycetes</taxon>
        <taxon>Agaricomycetidae</taxon>
        <taxon>Agaricales</taxon>
        <taxon>Agaricineae</taxon>
        <taxon>Strophariaceae</taxon>
        <taxon>Psilocybe</taxon>
    </lineage>
</organism>
<reference evidence="2" key="1">
    <citation type="submission" date="2021-02" db="EMBL/GenBank/DDBJ databases">
        <title>Psilocybe cubensis genome.</title>
        <authorList>
            <person name="Mckernan K.J."/>
            <person name="Crawford S."/>
            <person name="Trippe A."/>
            <person name="Kane L.T."/>
            <person name="Mclaughlin S."/>
        </authorList>
    </citation>
    <scope>NUCLEOTIDE SEQUENCE [LARGE SCALE GENOMIC DNA]</scope>
    <source>
        <strain evidence="2">MGC-MH-2018</strain>
    </source>
</reference>
<dbReference type="AlphaFoldDB" id="A0A8H8CGE2"/>
<evidence type="ECO:0000256" key="1">
    <source>
        <dbReference type="SAM" id="Phobius"/>
    </source>
</evidence>
<name>A0A8H8CGE2_PSICU</name>
<protein>
    <submittedName>
        <fullName evidence="2">Uncharacterized protein</fullName>
    </submittedName>
</protein>
<keyword evidence="1" id="KW-0812">Transmembrane</keyword>
<sequence>MEAARDTNGTASEQVSEGAHTTQFKYLSAATIYLSIFALILLLASLIIVSISSPLGETHGWQYLATFRLLTISVLMIVSLAVSTVYIYVDCPTLLGIIVNGTLLRYYTIQLDGFHAIYPWQSLCMPYRHYPMYPGGPRDPFPPVIYPHPACKDWKLALKILMGIAAGAAILVGLIYLYILLVLLRKSRFWRRETWTIPPGTHVSLSFSLKRTSTAAPSSEPEHGPIYI</sequence>
<evidence type="ECO:0000313" key="2">
    <source>
        <dbReference type="EMBL" id="KAG5164586.1"/>
    </source>
</evidence>
<accession>A0A8H8CGE2</accession>
<keyword evidence="1" id="KW-0472">Membrane</keyword>
<feature type="transmembrane region" description="Helical" evidence="1">
    <location>
        <begin position="67"/>
        <end position="89"/>
    </location>
</feature>
<gene>
    <name evidence="2" type="ORF">JR316_010224</name>
</gene>
<feature type="transmembrane region" description="Helical" evidence="1">
    <location>
        <begin position="160"/>
        <end position="184"/>
    </location>
</feature>
<comment type="caution">
    <text evidence="2">The sequence shown here is derived from an EMBL/GenBank/DDBJ whole genome shotgun (WGS) entry which is preliminary data.</text>
</comment>
<keyword evidence="1" id="KW-1133">Transmembrane helix</keyword>
<feature type="transmembrane region" description="Helical" evidence="1">
    <location>
        <begin position="32"/>
        <end position="55"/>
    </location>
</feature>